<dbReference type="InterPro" id="IPR000082">
    <property type="entry name" value="SEA_dom"/>
</dbReference>
<feature type="region of interest" description="Disordered" evidence="11">
    <location>
        <begin position="191"/>
        <end position="210"/>
    </location>
</feature>
<dbReference type="GO" id="GO:0001917">
    <property type="term" value="C:photoreceptor inner segment"/>
    <property type="evidence" value="ECO:0007669"/>
    <property type="project" value="UniProtKB-SubCell"/>
</dbReference>
<feature type="non-terminal residue" evidence="13">
    <location>
        <position position="717"/>
    </location>
</feature>
<sequence>ADSHVIRFAAIFDKQTATLSDIRNEVLNIGSNKVENGEMLFEPQEEILEKPVTNITVSRFQDLVAMALLNDTSFSMDPSSLQFTQEINVLPAASDGLDQLDPNMAPTPIKPDNIGNPSATEGFVDGNLIERIPTIPYEGTLGETIDEIMTDTLAQSTHRVPILTVTTSVQTDHLSVTEPSLTVPETFLLEKETTSVPQTSSERDTTESGQQISGPAFITTLLITSENIIAGEIITTTPISSDILPMTSDEGIAGVTVSSIEQPEHTGEAKAIITEGEGTISSTATSTVQSDPMQETEVYLHEGTEEDVTVDEDVSRTTSSPTAQPEHTQETEEEVAADEITVSTTVPAPQPERAPPTEKEPEYGFTTPGIAEPLTTQPASQKLHLDANGQQLEQQQSTTLSPDVEQIITHMDKENMESNFIEKTQQSGGLIYTTIYPLIFDQEAGANTETEASVDDDRDISTIITPSQATPSDNRIGTIFDEGENDISTMAAWTSQPINGIEEAHLPLSSDHRSPHDSTGETSEEHIAAPLLTKETSQTPVSPAESSTEGGPTAPKFPTPMSQTTEPVNPATASPALTVPTAAMLPASDLLHSGASEMGGETNTLPAMLHTTAAPHSSGNEASVFGTAEEDAGDKFDMADTESVVSTDRLAGSESSVPSTASPSLLKHLISSSLMPAPSKELVVFFSLRVTNMLFSDDLFNKSSPEYRTLEQQFLQL</sequence>
<keyword evidence="5" id="KW-0272">Extracellular matrix</keyword>
<feature type="non-terminal residue" evidence="13">
    <location>
        <position position="1"/>
    </location>
</feature>
<keyword evidence="8" id="KW-0677">Repeat</keyword>
<dbReference type="PANTHER" id="PTHR12199:SF5">
    <property type="entry name" value="MUCIN-2-LIKE ISOFORM X1"/>
    <property type="match status" value="1"/>
</dbReference>
<feature type="domain" description="SEA" evidence="12">
    <location>
        <begin position="680"/>
        <end position="717"/>
    </location>
</feature>
<dbReference type="GO" id="GO:0033165">
    <property type="term" value="C:interphotoreceptor matrix"/>
    <property type="evidence" value="ECO:0007669"/>
    <property type="project" value="UniProtKB-SubCell"/>
</dbReference>
<dbReference type="PANTHER" id="PTHR12199">
    <property type="entry name" value="INTERPHOTORECEPTOR MATRIX PROTEOGLYCAN"/>
    <property type="match status" value="1"/>
</dbReference>
<evidence type="ECO:0000256" key="3">
    <source>
        <dbReference type="ARBA" id="ARBA00004593"/>
    </source>
</evidence>
<evidence type="ECO:0000256" key="8">
    <source>
        <dbReference type="ARBA" id="ARBA00022737"/>
    </source>
</evidence>
<evidence type="ECO:0000256" key="1">
    <source>
        <dbReference type="ARBA" id="ARBA00004437"/>
    </source>
</evidence>
<dbReference type="OrthoDB" id="9908153at2759"/>
<evidence type="ECO:0000256" key="4">
    <source>
        <dbReference type="ARBA" id="ARBA00022525"/>
    </source>
</evidence>
<evidence type="ECO:0000256" key="10">
    <source>
        <dbReference type="ARBA" id="ARBA00023273"/>
    </source>
</evidence>
<dbReference type="InterPro" id="IPR036364">
    <property type="entry name" value="SEA_dom_sf"/>
</dbReference>
<gene>
    <name evidence="13" type="ORF">scyTo_0020062</name>
</gene>
<evidence type="ECO:0000313" key="13">
    <source>
        <dbReference type="EMBL" id="GCB78057.1"/>
    </source>
</evidence>
<organism evidence="13 14">
    <name type="scientific">Scyliorhinus torazame</name>
    <name type="common">Cloudy catshark</name>
    <name type="synonym">Catulus torazame</name>
    <dbReference type="NCBI Taxonomy" id="75743"/>
    <lineage>
        <taxon>Eukaryota</taxon>
        <taxon>Metazoa</taxon>
        <taxon>Chordata</taxon>
        <taxon>Craniata</taxon>
        <taxon>Vertebrata</taxon>
        <taxon>Chondrichthyes</taxon>
        <taxon>Elasmobranchii</taxon>
        <taxon>Galeomorphii</taxon>
        <taxon>Galeoidea</taxon>
        <taxon>Carcharhiniformes</taxon>
        <taxon>Scyliorhinidae</taxon>
        <taxon>Scyliorhinus</taxon>
    </lineage>
</organism>
<keyword evidence="4" id="KW-0964">Secreted</keyword>
<dbReference type="EMBL" id="BFAA01015663">
    <property type="protein sequence ID" value="GCB78057.1"/>
    <property type="molecule type" value="Genomic_DNA"/>
</dbReference>
<keyword evidence="14" id="KW-1185">Reference proteome</keyword>
<dbReference type="SUPFAM" id="SSF82671">
    <property type="entry name" value="SEA domain"/>
    <property type="match status" value="1"/>
</dbReference>
<keyword evidence="6" id="KW-0358">Heparin-binding</keyword>
<proteinExistence type="predicted"/>
<evidence type="ECO:0000256" key="6">
    <source>
        <dbReference type="ARBA" id="ARBA00022674"/>
    </source>
</evidence>
<dbReference type="InterPro" id="IPR039861">
    <property type="entry name" value="IMPG"/>
</dbReference>
<accession>A0A401PY28</accession>
<evidence type="ECO:0000256" key="2">
    <source>
        <dbReference type="ARBA" id="ARBA00004504"/>
    </source>
</evidence>
<dbReference type="GO" id="GO:0007601">
    <property type="term" value="P:visual perception"/>
    <property type="evidence" value="ECO:0007669"/>
    <property type="project" value="InterPro"/>
</dbReference>
<dbReference type="GO" id="GO:0008201">
    <property type="term" value="F:heparin binding"/>
    <property type="evidence" value="ECO:0007669"/>
    <property type="project" value="UniProtKB-KW"/>
</dbReference>
<evidence type="ECO:0000256" key="11">
    <source>
        <dbReference type="SAM" id="MobiDB-lite"/>
    </source>
</evidence>
<keyword evidence="10" id="KW-0966">Cell projection</keyword>
<comment type="caution">
    <text evidence="13">The sequence shown here is derived from an EMBL/GenBank/DDBJ whole genome shotgun (WGS) entry which is preliminary data.</text>
</comment>
<evidence type="ECO:0000256" key="5">
    <source>
        <dbReference type="ARBA" id="ARBA00022530"/>
    </source>
</evidence>
<reference evidence="13 14" key="1">
    <citation type="journal article" date="2018" name="Nat. Ecol. Evol.">
        <title>Shark genomes provide insights into elasmobranch evolution and the origin of vertebrates.</title>
        <authorList>
            <person name="Hara Y"/>
            <person name="Yamaguchi K"/>
            <person name="Onimaru K"/>
            <person name="Kadota M"/>
            <person name="Koyanagi M"/>
            <person name="Keeley SD"/>
            <person name="Tatsumi K"/>
            <person name="Tanaka K"/>
            <person name="Motone F"/>
            <person name="Kageyama Y"/>
            <person name="Nozu R"/>
            <person name="Adachi N"/>
            <person name="Nishimura O"/>
            <person name="Nakagawa R"/>
            <person name="Tanegashima C"/>
            <person name="Kiyatake I"/>
            <person name="Matsumoto R"/>
            <person name="Murakumo K"/>
            <person name="Nishida K"/>
            <person name="Terakita A"/>
            <person name="Kuratani S"/>
            <person name="Sato K"/>
            <person name="Hyodo S Kuraku.S."/>
        </authorList>
    </citation>
    <scope>NUCLEOTIDE SEQUENCE [LARGE SCALE GENOMIC DNA]</scope>
</reference>
<feature type="compositionally biased region" description="Polar residues" evidence="11">
    <location>
        <begin position="534"/>
        <end position="550"/>
    </location>
</feature>
<keyword evidence="9" id="KW-0325">Glycoprotein</keyword>
<dbReference type="STRING" id="75743.A0A401PY28"/>
<evidence type="ECO:0000256" key="9">
    <source>
        <dbReference type="ARBA" id="ARBA00023180"/>
    </source>
</evidence>
<evidence type="ECO:0000313" key="14">
    <source>
        <dbReference type="Proteomes" id="UP000288216"/>
    </source>
</evidence>
<comment type="subcellular location">
    <subcellularLocation>
        <location evidence="2">Cell projection</location>
        <location evidence="2">Cilium</location>
        <location evidence="2">Photoreceptor outer segment</location>
    </subcellularLocation>
    <subcellularLocation>
        <location evidence="1">Photoreceptor inner segment</location>
    </subcellularLocation>
    <subcellularLocation>
        <location evidence="3">Secreted</location>
        <location evidence="3">Extracellular space</location>
        <location evidence="3">Extracellular matrix</location>
        <location evidence="3">Interphotoreceptor matrix</location>
    </subcellularLocation>
</comment>
<dbReference type="AlphaFoldDB" id="A0A401PY28"/>
<evidence type="ECO:0000256" key="7">
    <source>
        <dbReference type="ARBA" id="ARBA00022729"/>
    </source>
</evidence>
<keyword evidence="7" id="KW-0732">Signal</keyword>
<dbReference type="Proteomes" id="UP000288216">
    <property type="component" value="Unassembled WGS sequence"/>
</dbReference>
<name>A0A401PY28_SCYTO</name>
<dbReference type="PROSITE" id="PS50024">
    <property type="entry name" value="SEA"/>
    <property type="match status" value="1"/>
</dbReference>
<evidence type="ECO:0000259" key="12">
    <source>
        <dbReference type="PROSITE" id="PS50024"/>
    </source>
</evidence>
<feature type="region of interest" description="Disordered" evidence="11">
    <location>
        <begin position="529"/>
        <end position="574"/>
    </location>
</feature>
<feature type="region of interest" description="Disordered" evidence="11">
    <location>
        <begin position="304"/>
        <end position="365"/>
    </location>
</feature>
<protein>
    <recommendedName>
        <fullName evidence="12">SEA domain-containing protein</fullName>
    </recommendedName>
</protein>
<dbReference type="GO" id="GO:0001750">
    <property type="term" value="C:photoreceptor outer segment"/>
    <property type="evidence" value="ECO:0007669"/>
    <property type="project" value="UniProtKB-SubCell"/>
</dbReference>